<dbReference type="AlphaFoldDB" id="A0A090XBK0"/>
<organism evidence="1">
    <name type="scientific">Ixodes ricinus</name>
    <name type="common">Common tick</name>
    <name type="synonym">Acarus ricinus</name>
    <dbReference type="NCBI Taxonomy" id="34613"/>
    <lineage>
        <taxon>Eukaryota</taxon>
        <taxon>Metazoa</taxon>
        <taxon>Ecdysozoa</taxon>
        <taxon>Arthropoda</taxon>
        <taxon>Chelicerata</taxon>
        <taxon>Arachnida</taxon>
        <taxon>Acari</taxon>
        <taxon>Parasitiformes</taxon>
        <taxon>Ixodida</taxon>
        <taxon>Ixodoidea</taxon>
        <taxon>Ixodidae</taxon>
        <taxon>Ixodinae</taxon>
        <taxon>Ixodes</taxon>
    </lineage>
</organism>
<reference evidence="1" key="1">
    <citation type="journal article" date="2015" name="PLoS Negl. Trop. Dis.">
        <title>Deep Sequencing Analysis of the Ixodes ricinus Haemocytome.</title>
        <authorList>
            <person name="Kotsyfakis M."/>
            <person name="Kopacek P."/>
            <person name="Franta Z."/>
            <person name="Pedra J.H."/>
            <person name="Ribeiro J.M."/>
        </authorList>
    </citation>
    <scope>NUCLEOTIDE SEQUENCE</scope>
</reference>
<protein>
    <submittedName>
        <fullName evidence="1">Uncharacterized protein</fullName>
    </submittedName>
</protein>
<name>A0A090XBK0_IXORI</name>
<accession>A0A090XBK0</accession>
<feature type="non-terminal residue" evidence="1">
    <location>
        <position position="1"/>
    </location>
</feature>
<proteinExistence type="evidence at transcript level"/>
<sequence>RYDLSISQVYSVTTDNRANMLKAVRLLGEADDESDDDCSSDEEADSGEHAFGTYGLVSLLDDQEVTQLPGLDDADLMLDVRCATHTLQLAVTDAPKESGSCT</sequence>
<feature type="non-terminal residue" evidence="1">
    <location>
        <position position="102"/>
    </location>
</feature>
<evidence type="ECO:0000313" key="1">
    <source>
        <dbReference type="EMBL" id="JAC93554.1"/>
    </source>
</evidence>
<dbReference type="EMBL" id="GBIH01001156">
    <property type="protein sequence ID" value="JAC93554.1"/>
    <property type="molecule type" value="mRNA"/>
</dbReference>